<evidence type="ECO:0000256" key="1">
    <source>
        <dbReference type="SAM" id="MobiDB-lite"/>
    </source>
</evidence>
<feature type="signal peptide" evidence="2">
    <location>
        <begin position="1"/>
        <end position="18"/>
    </location>
</feature>
<feature type="chain" id="PRO_5017709962" evidence="2">
    <location>
        <begin position="19"/>
        <end position="410"/>
    </location>
</feature>
<keyword evidence="4" id="KW-1185">Reference proteome</keyword>
<dbReference type="AlphaFoldDB" id="A0A3D8SMU2"/>
<dbReference type="OrthoDB" id="3592093at2759"/>
<dbReference type="InterPro" id="IPR011048">
    <property type="entry name" value="Haem_d1_sf"/>
</dbReference>
<evidence type="ECO:0000313" key="4">
    <source>
        <dbReference type="Proteomes" id="UP000256328"/>
    </source>
</evidence>
<accession>A0A3D8SMU2</accession>
<reference evidence="3 4" key="1">
    <citation type="journal article" date="2018" name="IMA Fungus">
        <title>IMA Genome-F 9: Draft genome sequence of Annulohypoxylon stygium, Aspergillus mulundensis, Berkeleyomyces basicola (syn. Thielaviopsis basicola), Ceratocystis smalleyi, two Cercospora beticola strains, Coleophoma cylindrospora, Fusarium fracticaudum, Phialophora cf. hyalina, and Morchella septimelata.</title>
        <authorList>
            <person name="Wingfield B.D."/>
            <person name="Bills G.F."/>
            <person name="Dong Y."/>
            <person name="Huang W."/>
            <person name="Nel W.J."/>
            <person name="Swalarsk-Parry B.S."/>
            <person name="Vaghefi N."/>
            <person name="Wilken P.M."/>
            <person name="An Z."/>
            <person name="de Beer Z.W."/>
            <person name="De Vos L."/>
            <person name="Chen L."/>
            <person name="Duong T.A."/>
            <person name="Gao Y."/>
            <person name="Hammerbacher A."/>
            <person name="Kikkert J.R."/>
            <person name="Li Y."/>
            <person name="Li H."/>
            <person name="Li K."/>
            <person name="Li Q."/>
            <person name="Liu X."/>
            <person name="Ma X."/>
            <person name="Naidoo K."/>
            <person name="Pethybridge S.J."/>
            <person name="Sun J."/>
            <person name="Steenkamp E.T."/>
            <person name="van der Nest M.A."/>
            <person name="van Wyk S."/>
            <person name="Wingfield M.J."/>
            <person name="Xiong C."/>
            <person name="Yue Q."/>
            <person name="Zhang X."/>
        </authorList>
    </citation>
    <scope>NUCLEOTIDE SEQUENCE [LARGE SCALE GENOMIC DNA]</scope>
    <source>
        <strain evidence="3 4">BP5796</strain>
    </source>
</reference>
<protein>
    <submittedName>
        <fullName evidence="3">Uncharacterized protein</fullName>
    </submittedName>
</protein>
<dbReference type="InterPro" id="IPR015943">
    <property type="entry name" value="WD40/YVTN_repeat-like_dom_sf"/>
</dbReference>
<name>A0A3D8SMU2_9HELO</name>
<comment type="caution">
    <text evidence="3">The sequence shown here is derived from an EMBL/GenBank/DDBJ whole genome shotgun (WGS) entry which is preliminary data.</text>
</comment>
<sequence>MKLIIVVTVAVIFRLASAQSVYSLASTIPWTPKAPSSVDQSLVYNDTYYLADRSNAGVHVISLADTTNSKLITGFTTGIVNGSISSSISGPDGLVVLPSRNELWVGDGDGTVKIIDLFGSSIAATINTTSSKRADELAYDPTNDIVVATNPNENPPYVSVMSAANRTLLGRINFSDASGLEQPAFNPADGLFYISVPISKANPGGAISTLNIANMSIAKTYPLPDCVPAGIVFGPTNALFIACSASQITEFGYAASYILDVSMGKLVANISGLAGSDQVAYSPSSGLFFAAAYQNMINGTVPQPQVAVVNASSGKLVQTFATDNVTAHAVAVDDKSGLMIVPIMKQGIVTYSFMAGAGGNGTSASGTTSGSATATSSGTTSTKTSATLKNFTAQVLGVFLIASITAIFAL</sequence>
<proteinExistence type="predicted"/>
<organism evidence="3 4">
    <name type="scientific">Coleophoma crateriformis</name>
    <dbReference type="NCBI Taxonomy" id="565419"/>
    <lineage>
        <taxon>Eukaryota</taxon>
        <taxon>Fungi</taxon>
        <taxon>Dikarya</taxon>
        <taxon>Ascomycota</taxon>
        <taxon>Pezizomycotina</taxon>
        <taxon>Leotiomycetes</taxon>
        <taxon>Helotiales</taxon>
        <taxon>Dermateaceae</taxon>
        <taxon>Coleophoma</taxon>
    </lineage>
</organism>
<feature type="region of interest" description="Disordered" evidence="1">
    <location>
        <begin position="364"/>
        <end position="383"/>
    </location>
</feature>
<evidence type="ECO:0000256" key="2">
    <source>
        <dbReference type="SAM" id="SignalP"/>
    </source>
</evidence>
<gene>
    <name evidence="3" type="ORF">BP5796_03329</name>
</gene>
<dbReference type="Proteomes" id="UP000256328">
    <property type="component" value="Unassembled WGS sequence"/>
</dbReference>
<dbReference type="EMBL" id="PDLN01000004">
    <property type="protein sequence ID" value="RDW87635.1"/>
    <property type="molecule type" value="Genomic_DNA"/>
</dbReference>
<evidence type="ECO:0000313" key="3">
    <source>
        <dbReference type="EMBL" id="RDW87635.1"/>
    </source>
</evidence>
<keyword evidence="2" id="KW-0732">Signal</keyword>
<dbReference type="Gene3D" id="2.130.10.10">
    <property type="entry name" value="YVTN repeat-like/Quinoprotein amine dehydrogenase"/>
    <property type="match status" value="1"/>
</dbReference>
<dbReference type="SUPFAM" id="SSF51004">
    <property type="entry name" value="C-terminal (heme d1) domain of cytochrome cd1-nitrite reductase"/>
    <property type="match status" value="1"/>
</dbReference>